<organism evidence="2 3">
    <name type="scientific">Aplysia californica</name>
    <name type="common">California sea hare</name>
    <dbReference type="NCBI Taxonomy" id="6500"/>
    <lineage>
        <taxon>Eukaryota</taxon>
        <taxon>Metazoa</taxon>
        <taxon>Spiralia</taxon>
        <taxon>Lophotrochozoa</taxon>
        <taxon>Mollusca</taxon>
        <taxon>Gastropoda</taxon>
        <taxon>Heterobranchia</taxon>
        <taxon>Euthyneura</taxon>
        <taxon>Tectipleura</taxon>
        <taxon>Aplysiida</taxon>
        <taxon>Aplysioidea</taxon>
        <taxon>Aplysiidae</taxon>
        <taxon>Aplysia</taxon>
    </lineage>
</organism>
<reference evidence="3" key="1">
    <citation type="submission" date="2025-08" db="UniProtKB">
        <authorList>
            <consortium name="RefSeq"/>
        </authorList>
    </citation>
    <scope>IDENTIFICATION</scope>
</reference>
<evidence type="ECO:0000313" key="2">
    <source>
        <dbReference type="Proteomes" id="UP000694888"/>
    </source>
</evidence>
<accession>A0ABM1A0N5</accession>
<dbReference type="GeneID" id="106011865"/>
<feature type="chain" id="PRO_5046568000" evidence="1">
    <location>
        <begin position="17"/>
        <end position="150"/>
    </location>
</feature>
<feature type="signal peptide" evidence="1">
    <location>
        <begin position="1"/>
        <end position="16"/>
    </location>
</feature>
<evidence type="ECO:0000256" key="1">
    <source>
        <dbReference type="SAM" id="SignalP"/>
    </source>
</evidence>
<protein>
    <submittedName>
        <fullName evidence="3">Uncharacterized protein LOC106011865</fullName>
    </submittedName>
</protein>
<keyword evidence="1" id="KW-0732">Signal</keyword>
<name>A0ABM1A0N5_APLCA</name>
<sequence>MLLLAFVVAFFAAVSSQQAPCVSGQAGCADVSANSVQNETDCIRGYKKCSQIGVLSSVNGKYQCCKSGDRLTFSSRFVNGQRVNNYCVCQKNRPMTPEQDARLDATLQSTQQRVNGKRKHRFNRLHSAFGSNGFFKDFFNSAFSGDSGKK</sequence>
<keyword evidence="2" id="KW-1185">Reference proteome</keyword>
<dbReference type="RefSeq" id="XP_012938429.1">
    <property type="nucleotide sequence ID" value="XM_013082975.2"/>
</dbReference>
<gene>
    <name evidence="3" type="primary">LOC106011865</name>
</gene>
<proteinExistence type="predicted"/>
<evidence type="ECO:0000313" key="3">
    <source>
        <dbReference type="RefSeq" id="XP_012938429.1"/>
    </source>
</evidence>
<dbReference type="Proteomes" id="UP000694888">
    <property type="component" value="Unplaced"/>
</dbReference>